<organism evidence="1">
    <name type="scientific">uncultured Caudovirales phage</name>
    <dbReference type="NCBI Taxonomy" id="2100421"/>
    <lineage>
        <taxon>Viruses</taxon>
        <taxon>Duplodnaviria</taxon>
        <taxon>Heunggongvirae</taxon>
        <taxon>Uroviricota</taxon>
        <taxon>Caudoviricetes</taxon>
        <taxon>Peduoviridae</taxon>
        <taxon>Maltschvirus</taxon>
        <taxon>Maltschvirus maltsch</taxon>
    </lineage>
</organism>
<name>A0A6J5LBV4_9CAUD</name>
<reference evidence="1" key="1">
    <citation type="submission" date="2020-04" db="EMBL/GenBank/DDBJ databases">
        <authorList>
            <person name="Chiriac C."/>
            <person name="Salcher M."/>
            <person name="Ghai R."/>
            <person name="Kavagutti S V."/>
        </authorList>
    </citation>
    <scope>NUCLEOTIDE SEQUENCE</scope>
</reference>
<protein>
    <submittedName>
        <fullName evidence="1">Uncharacterized protein</fullName>
    </submittedName>
</protein>
<accession>A0A6J5LBV4</accession>
<dbReference type="EMBL" id="LR796254">
    <property type="protein sequence ID" value="CAB4131984.1"/>
    <property type="molecule type" value="Genomic_DNA"/>
</dbReference>
<sequence>MKNHQTFIDNAKQASDTMYRDGKAEDRLAFRVGMLEAYIKGLCDIINEYEQEIDKVTATLDK</sequence>
<proteinExistence type="predicted"/>
<gene>
    <name evidence="1" type="ORF">UFOVP135_64</name>
</gene>
<evidence type="ECO:0000313" key="1">
    <source>
        <dbReference type="EMBL" id="CAB4131984.1"/>
    </source>
</evidence>